<feature type="transmembrane region" description="Helical" evidence="1">
    <location>
        <begin position="23"/>
        <end position="42"/>
    </location>
</feature>
<dbReference type="Proteomes" id="UP000287917">
    <property type="component" value="Unassembled WGS sequence"/>
</dbReference>
<reference evidence="2 3" key="1">
    <citation type="submission" date="2018-06" db="EMBL/GenBank/DDBJ databases">
        <title>Combined omics and stable isotope probing to characterize newly discovered Mariana Back-Arc vent microbial communities.</title>
        <authorList>
            <person name="Trembath-Reichert E."/>
            <person name="Huber J.A."/>
        </authorList>
    </citation>
    <scope>NUCLEOTIDE SEQUENCE [LARGE SCALE GENOMIC DNA]</scope>
    <source>
        <strain evidence="2">MAG 58</strain>
    </source>
</reference>
<proteinExistence type="predicted"/>
<evidence type="ECO:0000313" key="3">
    <source>
        <dbReference type="Proteomes" id="UP000287917"/>
    </source>
</evidence>
<keyword evidence="1" id="KW-1133">Transmembrane helix</keyword>
<name>A0A432GH78_9DELT</name>
<protein>
    <submittedName>
        <fullName evidence="2">Uncharacterized protein</fullName>
    </submittedName>
</protein>
<dbReference type="AlphaFoldDB" id="A0A432GH78"/>
<keyword evidence="1" id="KW-0472">Membrane</keyword>
<organism evidence="2 3">
    <name type="scientific">SAR324 cluster bacterium</name>
    <dbReference type="NCBI Taxonomy" id="2024889"/>
    <lineage>
        <taxon>Bacteria</taxon>
        <taxon>Deltaproteobacteria</taxon>
        <taxon>SAR324 cluster</taxon>
    </lineage>
</organism>
<dbReference type="EMBL" id="QNZK01000296">
    <property type="protein sequence ID" value="RTZ83162.1"/>
    <property type="molecule type" value="Genomic_DNA"/>
</dbReference>
<gene>
    <name evidence="2" type="ORF">DSY96_08555</name>
</gene>
<keyword evidence="1" id="KW-0812">Transmembrane</keyword>
<sequence>MVPQISVCNLLRMYSQYRWNKCISIARFAVQILFHTMNYIFLEGYLDKRVRKFPADVPDKFNYVRVLKKIKTNEIDKLINRLITMVEKYYPVVSMFLASISDYKILWEKIT</sequence>
<accession>A0A432GH78</accession>
<comment type="caution">
    <text evidence="2">The sequence shown here is derived from an EMBL/GenBank/DDBJ whole genome shotgun (WGS) entry which is preliminary data.</text>
</comment>
<evidence type="ECO:0000313" key="2">
    <source>
        <dbReference type="EMBL" id="RTZ83162.1"/>
    </source>
</evidence>
<evidence type="ECO:0000256" key="1">
    <source>
        <dbReference type="SAM" id="Phobius"/>
    </source>
</evidence>